<evidence type="ECO:0008006" key="4">
    <source>
        <dbReference type="Google" id="ProtNLM"/>
    </source>
</evidence>
<dbReference type="HOGENOM" id="CLU_2490902_0_0_5"/>
<geneLocation type="plasmid" evidence="2 3">
    <name>At</name>
</geneLocation>
<feature type="transmembrane region" description="Helical" evidence="1">
    <location>
        <begin position="26"/>
        <end position="47"/>
    </location>
</feature>
<dbReference type="KEGG" id="atu:Atu5517"/>
<dbReference type="EnsemblBacteria" id="AAK90893">
    <property type="protein sequence ID" value="AAK90893"/>
    <property type="gene ID" value="Atu5517"/>
</dbReference>
<keyword evidence="2" id="KW-0614">Plasmid</keyword>
<evidence type="ECO:0000313" key="3">
    <source>
        <dbReference type="Proteomes" id="UP000000813"/>
    </source>
</evidence>
<evidence type="ECO:0000256" key="1">
    <source>
        <dbReference type="SAM" id="Phobius"/>
    </source>
</evidence>
<protein>
    <recommendedName>
        <fullName evidence="4">EamA domain-containing protein</fullName>
    </recommendedName>
</protein>
<organism evidence="2 3">
    <name type="scientific">Agrobacterium fabrum (strain C58 / ATCC 33970)</name>
    <name type="common">Agrobacterium tumefaciens (strain C58)</name>
    <dbReference type="NCBI Taxonomy" id="176299"/>
    <lineage>
        <taxon>Bacteria</taxon>
        <taxon>Pseudomonadati</taxon>
        <taxon>Pseudomonadota</taxon>
        <taxon>Alphaproteobacteria</taxon>
        <taxon>Hyphomicrobiales</taxon>
        <taxon>Rhizobiaceae</taxon>
        <taxon>Rhizobium/Agrobacterium group</taxon>
        <taxon>Agrobacterium</taxon>
        <taxon>Agrobacterium tumefaciens complex</taxon>
    </lineage>
</organism>
<accession>A9CL32</accession>
<reference evidence="2 3" key="2">
    <citation type="journal article" date="2001" name="Science">
        <title>Genome sequence of the plant pathogen and biotechnology agent Agrobacterium tumefaciens C58.</title>
        <authorList>
            <person name="Goodner B."/>
            <person name="Hinkle G."/>
            <person name="Gattung S."/>
            <person name="Miller N."/>
            <person name="Blanchard M."/>
            <person name="Qurollo B."/>
            <person name="Goldman B.S."/>
            <person name="Cao Y."/>
            <person name="Askenazi M."/>
            <person name="Halling C."/>
            <person name="Mullin L."/>
            <person name="Houmiel K."/>
            <person name="Gordon J."/>
            <person name="Vaudin M."/>
            <person name="Iartchouk O."/>
            <person name="Epp A."/>
            <person name="Liu F."/>
            <person name="Wollam C."/>
            <person name="Allinger M."/>
            <person name="Doughty D."/>
            <person name="Scott C."/>
            <person name="Lappas C."/>
            <person name="Markelz B."/>
            <person name="Flanagan C."/>
            <person name="Crowell C."/>
            <person name="Gurson J."/>
            <person name="Lomo C."/>
            <person name="Sear C."/>
            <person name="Strub G."/>
            <person name="Cielo C."/>
            <person name="Slater S."/>
        </authorList>
    </citation>
    <scope>NUCLEOTIDE SEQUENCE [LARGE SCALE GENOMIC DNA]</scope>
    <source>
        <strain evidence="3">C58 / ATCC 33970</strain>
    </source>
</reference>
<dbReference type="eggNOG" id="COG2510">
    <property type="taxonomic scope" value="Bacteria"/>
</dbReference>
<dbReference type="OrthoDB" id="8478051at2"/>
<dbReference type="AlphaFoldDB" id="A9CL32"/>
<dbReference type="BioCyc" id="AGRO:ATU5517-MONOMER"/>
<keyword evidence="1" id="KW-0472">Membrane</keyword>
<dbReference type="SUPFAM" id="SSF103481">
    <property type="entry name" value="Multidrug resistance efflux transporter EmrE"/>
    <property type="match status" value="1"/>
</dbReference>
<dbReference type="Proteomes" id="UP000000813">
    <property type="component" value="Plasmid At"/>
</dbReference>
<keyword evidence="3" id="KW-1185">Reference proteome</keyword>
<reference evidence="2 3" key="1">
    <citation type="journal article" date="2001" name="Science">
        <title>The genome of the natural genetic engineer Agrobacterium tumefaciens C58.</title>
        <authorList>
            <person name="Wood D.W."/>
            <person name="Setubal J.C."/>
            <person name="Kaul R."/>
            <person name="Monks D.E."/>
            <person name="Kitajima J.P."/>
            <person name="Okura V.K."/>
            <person name="Zhou Y."/>
            <person name="Chen L."/>
            <person name="Wood G.E."/>
            <person name="Almeida N.F.Jr."/>
            <person name="Woo L."/>
            <person name="Chen Y."/>
            <person name="Paulsen I.T."/>
            <person name="Eisen J.A."/>
            <person name="Karp P.D."/>
            <person name="Bovee D.Sr."/>
            <person name="Chapman P."/>
            <person name="Clendenning J."/>
            <person name="Deatherage G."/>
            <person name="Gillet W."/>
            <person name="Grant C."/>
            <person name="Kutyavin T."/>
            <person name="Levy R."/>
            <person name="Li M.J."/>
            <person name="McClelland E."/>
            <person name="Palmieri A."/>
            <person name="Raymond C."/>
            <person name="Rouse G."/>
            <person name="Saenphimmachak C."/>
            <person name="Wu Z."/>
            <person name="Romero P."/>
            <person name="Gordon D."/>
            <person name="Zhang S."/>
            <person name="Yoo H."/>
            <person name="Tao Y."/>
            <person name="Biddle P."/>
            <person name="Jung M."/>
            <person name="Krespan W."/>
            <person name="Perry M."/>
            <person name="Gordon-Kamm B."/>
            <person name="Liao L."/>
            <person name="Kim S."/>
            <person name="Hendrick C."/>
            <person name="Zhao Z.Y."/>
            <person name="Dolan M."/>
            <person name="Chumley F."/>
            <person name="Tingey S.V."/>
            <person name="Tomb J.F."/>
            <person name="Gordon M.P."/>
            <person name="Olson M.V."/>
            <person name="Nester E.W."/>
        </authorList>
    </citation>
    <scope>NUCLEOTIDE SEQUENCE [LARGE SCALE GENOMIC DNA]</scope>
    <source>
        <strain evidence="3">C58 / ATCC 33970</strain>
    </source>
</reference>
<evidence type="ECO:0000313" key="2">
    <source>
        <dbReference type="EMBL" id="AAK90893.1"/>
    </source>
</evidence>
<keyword evidence="1" id="KW-0812">Transmembrane</keyword>
<feature type="transmembrane region" description="Helical" evidence="1">
    <location>
        <begin position="54"/>
        <end position="73"/>
    </location>
</feature>
<name>A9CL32_AGRFC</name>
<dbReference type="InterPro" id="IPR037185">
    <property type="entry name" value="EmrE-like"/>
</dbReference>
<keyword evidence="1" id="KW-1133">Transmembrane helix</keyword>
<proteinExistence type="predicted"/>
<gene>
    <name evidence="2" type="ordered locus">Atu5517</name>
</gene>
<sequence length="86" mass="9188">MSFIPFGLLAVTARYCVVRGSRLASISIVGPVDYSLLIFACLIGFLFLGEQPRFCVVAGSIIITIGDITVAIVKSRPREHGSTSQA</sequence>
<dbReference type="EMBL" id="AE007872">
    <property type="protein sequence ID" value="AAK90893.1"/>
    <property type="molecule type" value="Genomic_DNA"/>
</dbReference>
<dbReference type="PIR" id="AE3223">
    <property type="entry name" value="AE3223"/>
</dbReference>